<organism evidence="2 3">
    <name type="scientific">Knufia fluminis</name>
    <dbReference type="NCBI Taxonomy" id="191047"/>
    <lineage>
        <taxon>Eukaryota</taxon>
        <taxon>Fungi</taxon>
        <taxon>Dikarya</taxon>
        <taxon>Ascomycota</taxon>
        <taxon>Pezizomycotina</taxon>
        <taxon>Eurotiomycetes</taxon>
        <taxon>Chaetothyriomycetidae</taxon>
        <taxon>Chaetothyriales</taxon>
        <taxon>Trichomeriaceae</taxon>
        <taxon>Knufia</taxon>
    </lineage>
</organism>
<evidence type="ECO:0000313" key="2">
    <source>
        <dbReference type="EMBL" id="KAK5955199.1"/>
    </source>
</evidence>
<keyword evidence="3" id="KW-1185">Reference proteome</keyword>
<sequence length="287" mass="32061">MSCESLLNPSNSVIPRRQSQSQVVAHTSKAIQSLLSGSVPLDVVLLTSATLGILGLFNGQWDTACMHVSSGARLAKDAQNRHSSDSYISFYCEAFASALPAILTTAQNGKNQCPPEKNSIVRLQEAVQSLQLARASFDQALPRVEQHQGADRDRLAVVIRNAKSETEWILRRWESLLREEKDRTSPPDDELQINLHRIESPWSTVMAELNFYLDHAGPWNINKFEVAMERTLPFYMLAKAGPNIKMRETAAQLMYLGTRLRGRSIAAPGSPPDSQRISEMKEEEEED</sequence>
<dbReference type="AlphaFoldDB" id="A0AAN8EGF6"/>
<protein>
    <submittedName>
        <fullName evidence="2">Uncharacterized protein</fullName>
    </submittedName>
</protein>
<evidence type="ECO:0000313" key="3">
    <source>
        <dbReference type="Proteomes" id="UP001316803"/>
    </source>
</evidence>
<evidence type="ECO:0000256" key="1">
    <source>
        <dbReference type="SAM" id="MobiDB-lite"/>
    </source>
</evidence>
<accession>A0AAN8EGF6</accession>
<feature type="region of interest" description="Disordered" evidence="1">
    <location>
        <begin position="264"/>
        <end position="287"/>
    </location>
</feature>
<comment type="caution">
    <text evidence="2">The sequence shown here is derived from an EMBL/GenBank/DDBJ whole genome shotgun (WGS) entry which is preliminary data.</text>
</comment>
<dbReference type="EMBL" id="JAKLMC020000007">
    <property type="protein sequence ID" value="KAK5955199.1"/>
    <property type="molecule type" value="Genomic_DNA"/>
</dbReference>
<name>A0AAN8EGF6_9EURO</name>
<reference evidence="2 3" key="1">
    <citation type="submission" date="2022-12" db="EMBL/GenBank/DDBJ databases">
        <title>Genomic features and morphological characterization of a novel Knufia sp. strain isolated from spacecraft assembly facility.</title>
        <authorList>
            <person name="Teixeira M."/>
            <person name="Chander A.M."/>
            <person name="Stajich J.E."/>
            <person name="Venkateswaran K."/>
        </authorList>
    </citation>
    <scope>NUCLEOTIDE SEQUENCE [LARGE SCALE GENOMIC DNA]</scope>
    <source>
        <strain evidence="2 3">FJI-L2-BK-P2</strain>
    </source>
</reference>
<gene>
    <name evidence="2" type="ORF">OHC33_003879</name>
</gene>
<proteinExistence type="predicted"/>
<dbReference type="Proteomes" id="UP001316803">
    <property type="component" value="Unassembled WGS sequence"/>
</dbReference>